<dbReference type="EMBL" id="BOMG01000042">
    <property type="protein sequence ID" value="GID54566.1"/>
    <property type="molecule type" value="Genomic_DNA"/>
</dbReference>
<comment type="caution">
    <text evidence="1">The sequence shown here is derived from an EMBL/GenBank/DDBJ whole genome shotgun (WGS) entry which is preliminary data.</text>
</comment>
<gene>
    <name evidence="1" type="ORF">Aco03nite_029700</name>
</gene>
<evidence type="ECO:0008006" key="3">
    <source>
        <dbReference type="Google" id="ProtNLM"/>
    </source>
</evidence>
<evidence type="ECO:0000313" key="1">
    <source>
        <dbReference type="EMBL" id="GID54566.1"/>
    </source>
</evidence>
<name>A0ABQ3X7T4_9ACTN</name>
<organism evidence="1 2">
    <name type="scientific">Actinoplanes couchii</name>
    <dbReference type="NCBI Taxonomy" id="403638"/>
    <lineage>
        <taxon>Bacteria</taxon>
        <taxon>Bacillati</taxon>
        <taxon>Actinomycetota</taxon>
        <taxon>Actinomycetes</taxon>
        <taxon>Micromonosporales</taxon>
        <taxon>Micromonosporaceae</taxon>
        <taxon>Actinoplanes</taxon>
    </lineage>
</organism>
<sequence>MRLRPIANRCTAGNCPTVYIADSDAAEPGTAVVQGFVVSAEEAGIELADGEMLVRVPLSLLTEAAHGISGGSRSV</sequence>
<keyword evidence="2" id="KW-1185">Reference proteome</keyword>
<reference evidence="1 2" key="1">
    <citation type="submission" date="2021-01" db="EMBL/GenBank/DDBJ databases">
        <title>Whole genome shotgun sequence of Actinoplanes couchii NBRC 106145.</title>
        <authorList>
            <person name="Komaki H."/>
            <person name="Tamura T."/>
        </authorList>
    </citation>
    <scope>NUCLEOTIDE SEQUENCE [LARGE SCALE GENOMIC DNA]</scope>
    <source>
        <strain evidence="1 2">NBRC 106145</strain>
    </source>
</reference>
<proteinExistence type="predicted"/>
<dbReference type="Proteomes" id="UP000612282">
    <property type="component" value="Unassembled WGS sequence"/>
</dbReference>
<evidence type="ECO:0000313" key="2">
    <source>
        <dbReference type="Proteomes" id="UP000612282"/>
    </source>
</evidence>
<protein>
    <recommendedName>
        <fullName evidence="3">DUF397 domain-containing protein</fullName>
    </recommendedName>
</protein>
<accession>A0ABQ3X7T4</accession>